<dbReference type="RefSeq" id="WP_047916188.1">
    <property type="nucleotide sequence ID" value="NZ_LN774769.1"/>
</dbReference>
<dbReference type="Proteomes" id="UP000033166">
    <property type="component" value="Chromosome I"/>
</dbReference>
<comment type="caution">
    <text evidence="1">Lacks conserved residue(s) required for the propagation of feature annotation.</text>
</comment>
<evidence type="ECO:0000313" key="4">
    <source>
        <dbReference type="Proteomes" id="UP000033166"/>
    </source>
</evidence>
<dbReference type="InterPro" id="IPR011146">
    <property type="entry name" value="HIT-like"/>
</dbReference>
<dbReference type="HOGENOM" id="CLU_123330_1_0_9"/>
<sequence>MVDWQNNRIASALAHQNPTVMVEMASGFACFGDTQFLPGYCVLLPKREVASLNDLTLAERSSFLTDMSCIGDAILASTDSIRINYDILGNTDAFLHAHIFPRYTWEIEARLKKPVWLYDASHWVDETYAYNDQQHGAIRTAIMNYLKGNV</sequence>
<dbReference type="AlphaFoldDB" id="A0A0D6DZ16"/>
<name>A0A0D6DZ16_9LACT</name>
<dbReference type="InterPro" id="IPR036265">
    <property type="entry name" value="HIT-like_sf"/>
</dbReference>
<dbReference type="GO" id="GO:0016787">
    <property type="term" value="F:hydrolase activity"/>
    <property type="evidence" value="ECO:0007669"/>
    <property type="project" value="UniProtKB-KW"/>
</dbReference>
<accession>A0A0D6DZ16</accession>
<feature type="domain" description="HIT" evidence="2">
    <location>
        <begin position="8"/>
        <end position="109"/>
    </location>
</feature>
<reference evidence="4" key="1">
    <citation type="submission" date="2015-01" db="EMBL/GenBank/DDBJ databases">
        <authorList>
            <person name="Andreevskaya M."/>
        </authorList>
    </citation>
    <scope>NUCLEOTIDE SEQUENCE [LARGE SCALE GENOMIC DNA]</scope>
    <source>
        <strain evidence="4">MKFS47</strain>
    </source>
</reference>
<dbReference type="Gene3D" id="3.30.428.10">
    <property type="entry name" value="HIT-like"/>
    <property type="match status" value="1"/>
</dbReference>
<dbReference type="EMBL" id="LN774769">
    <property type="protein sequence ID" value="CEN29187.1"/>
    <property type="molecule type" value="Genomic_DNA"/>
</dbReference>
<protein>
    <submittedName>
        <fullName evidence="3">HIT family hydrolase</fullName>
    </submittedName>
</protein>
<gene>
    <name evidence="3" type="ORF">LACPI_1987</name>
</gene>
<evidence type="ECO:0000313" key="3">
    <source>
        <dbReference type="EMBL" id="CEN29187.1"/>
    </source>
</evidence>
<dbReference type="PROSITE" id="PS51084">
    <property type="entry name" value="HIT_2"/>
    <property type="match status" value="1"/>
</dbReference>
<dbReference type="KEGG" id="lpk:LACPI_1987"/>
<organism evidence="3 4">
    <name type="scientific">Pseudolactococcus piscium MKFS47</name>
    <dbReference type="NCBI Taxonomy" id="297352"/>
    <lineage>
        <taxon>Bacteria</taxon>
        <taxon>Bacillati</taxon>
        <taxon>Bacillota</taxon>
        <taxon>Bacilli</taxon>
        <taxon>Lactobacillales</taxon>
        <taxon>Streptococcaceae</taxon>
        <taxon>Pseudolactococcus</taxon>
    </lineage>
</organism>
<keyword evidence="3" id="KW-0378">Hydrolase</keyword>
<evidence type="ECO:0000259" key="2">
    <source>
        <dbReference type="PROSITE" id="PS51084"/>
    </source>
</evidence>
<proteinExistence type="predicted"/>
<evidence type="ECO:0000256" key="1">
    <source>
        <dbReference type="PROSITE-ProRule" id="PRU00464"/>
    </source>
</evidence>
<dbReference type="SUPFAM" id="SSF54197">
    <property type="entry name" value="HIT-like"/>
    <property type="match status" value="1"/>
</dbReference>